<keyword evidence="3" id="KW-1185">Reference proteome</keyword>
<sequence>MGTSTDNFIYKVETEELLQASRGHAEEEPRESEVDQHRVQQSHRETGNRPRPPGSWPTSATEGEETGALVL</sequence>
<feature type="region of interest" description="Disordered" evidence="1">
    <location>
        <begin position="19"/>
        <end position="71"/>
    </location>
</feature>
<accession>A0A4Z2E8N9</accession>
<feature type="compositionally biased region" description="Basic and acidic residues" evidence="1">
    <location>
        <begin position="23"/>
        <end position="48"/>
    </location>
</feature>
<dbReference type="EMBL" id="SRLO01013605">
    <property type="protein sequence ID" value="TNN25043.1"/>
    <property type="molecule type" value="Genomic_DNA"/>
</dbReference>
<evidence type="ECO:0000256" key="1">
    <source>
        <dbReference type="SAM" id="MobiDB-lite"/>
    </source>
</evidence>
<reference evidence="2 3" key="1">
    <citation type="submission" date="2019-03" db="EMBL/GenBank/DDBJ databases">
        <title>First draft genome of Liparis tanakae, snailfish: a comprehensive survey of snailfish specific genes.</title>
        <authorList>
            <person name="Kim W."/>
            <person name="Song I."/>
            <person name="Jeong J.-H."/>
            <person name="Kim D."/>
            <person name="Kim S."/>
            <person name="Ryu S."/>
            <person name="Song J.Y."/>
            <person name="Lee S.K."/>
        </authorList>
    </citation>
    <scope>NUCLEOTIDE SEQUENCE [LARGE SCALE GENOMIC DNA]</scope>
    <source>
        <tissue evidence="2">Muscle</tissue>
    </source>
</reference>
<evidence type="ECO:0000313" key="2">
    <source>
        <dbReference type="EMBL" id="TNN25043.1"/>
    </source>
</evidence>
<dbReference type="AlphaFoldDB" id="A0A4Z2E8N9"/>
<protein>
    <submittedName>
        <fullName evidence="2">Uncharacterized protein</fullName>
    </submittedName>
</protein>
<proteinExistence type="predicted"/>
<gene>
    <name evidence="2" type="ORF">EYF80_064831</name>
</gene>
<name>A0A4Z2E8N9_9TELE</name>
<dbReference type="Proteomes" id="UP000314294">
    <property type="component" value="Unassembled WGS sequence"/>
</dbReference>
<organism evidence="2 3">
    <name type="scientific">Liparis tanakae</name>
    <name type="common">Tanaka's snailfish</name>
    <dbReference type="NCBI Taxonomy" id="230148"/>
    <lineage>
        <taxon>Eukaryota</taxon>
        <taxon>Metazoa</taxon>
        <taxon>Chordata</taxon>
        <taxon>Craniata</taxon>
        <taxon>Vertebrata</taxon>
        <taxon>Euteleostomi</taxon>
        <taxon>Actinopterygii</taxon>
        <taxon>Neopterygii</taxon>
        <taxon>Teleostei</taxon>
        <taxon>Neoteleostei</taxon>
        <taxon>Acanthomorphata</taxon>
        <taxon>Eupercaria</taxon>
        <taxon>Perciformes</taxon>
        <taxon>Cottioidei</taxon>
        <taxon>Cottales</taxon>
        <taxon>Liparidae</taxon>
        <taxon>Liparis</taxon>
    </lineage>
</organism>
<comment type="caution">
    <text evidence="2">The sequence shown here is derived from an EMBL/GenBank/DDBJ whole genome shotgun (WGS) entry which is preliminary data.</text>
</comment>
<evidence type="ECO:0000313" key="3">
    <source>
        <dbReference type="Proteomes" id="UP000314294"/>
    </source>
</evidence>